<evidence type="ECO:0000313" key="3">
    <source>
        <dbReference type="Proteomes" id="UP000644660"/>
    </source>
</evidence>
<sequence>MFSSGTGNKTKRKSFFLFGGDTKTALKPTHTQTIPTTHTHHKKVESASIDGKHIPNGSLQSSSIPKSASLSSKPKSIPINKIVQGQTITTSSKPSVEQPMVKPRERVKRPPPPMVNMEEIRSSAERIRSINLKDEDPQSETNAIKKDTQNLLSRDTMLNEHHDSGTGLIEREIVTKNTDIGYIYQHKRERSKAEELVDDIDIYLKSYKENSKSPSPHPLNTTQHAFDQNVEDIFVPESESPMIIHIPSNDTVEEVSPLDFNSNLKSIPKLYESSDESASEGIDSVSCHDPIVSNNVPLDGVDKQDNFSFTGSRSIISSERSSYREQVAAPPGVLDVVSVDDYKKKNANPFMIDTESSPEIMPPRLRIANTGPPSPVSSTSSDEYILNYDGKPQNSRAAPTEGTVDLEPRRRFRVVNEDRPTFYAPFDEDSDVSSFESRNSSHKNTDGEPGIPEAYETPLESPILQDSIAESIIETTDSRITSSIDLTSSDYQVPDNTRSLHAELLRSRDGLESIEDSSINKLPETPNSKSARSESPVHDRTLKSEKPARLVSSYVEELRLKYYKTSNFLEAPPNLPSSLKQKNNLIQPKNIRVAIRTSSKQVGIKHGRVKQKLLALEANTGDNKSLGSSNIGVIDHTKEFHKLLGKDDVVPEEDENASEEYLNEIPGDDAYDSDDWMAPLREKKGVSKPSDVTRSNTTVSYYTRLQNRPRSGTVDKMKSYNYKLPTNILDEYNADQEKKNDENSTKRTPSTKSYASSTFMDSYLPDGRLYVANPESDEE</sequence>
<evidence type="ECO:0000256" key="1">
    <source>
        <dbReference type="SAM" id="MobiDB-lite"/>
    </source>
</evidence>
<dbReference type="GeneID" id="64858068"/>
<evidence type="ECO:0000313" key="2">
    <source>
        <dbReference type="EMBL" id="CAB4255040.1"/>
    </source>
</evidence>
<feature type="region of interest" description="Disordered" evidence="1">
    <location>
        <begin position="389"/>
        <end position="455"/>
    </location>
</feature>
<feature type="region of interest" description="Disordered" evidence="1">
    <location>
        <begin position="515"/>
        <end position="545"/>
    </location>
</feature>
<dbReference type="RefSeq" id="XP_041406884.1">
    <property type="nucleotide sequence ID" value="XM_041550950.1"/>
</dbReference>
<name>A0A8H2VGK1_9SACH</name>
<feature type="compositionally biased region" description="Polar residues" evidence="1">
    <location>
        <begin position="746"/>
        <end position="760"/>
    </location>
</feature>
<reference evidence="2 3" key="1">
    <citation type="submission" date="2020-05" db="EMBL/GenBank/DDBJ databases">
        <authorList>
            <person name="Casaregola S."/>
            <person name="Devillers H."/>
            <person name="Grondin C."/>
        </authorList>
    </citation>
    <scope>NUCLEOTIDE SEQUENCE [LARGE SCALE GENOMIC DNA]</scope>
    <source>
        <strain evidence="2 3">CLIB 1767</strain>
    </source>
</reference>
<dbReference type="OrthoDB" id="4067613at2759"/>
<feature type="compositionally biased region" description="Basic and acidic residues" evidence="1">
    <location>
        <begin position="735"/>
        <end position="745"/>
    </location>
</feature>
<feature type="region of interest" description="Disordered" evidence="1">
    <location>
        <begin position="27"/>
        <end position="74"/>
    </location>
</feature>
<feature type="region of interest" description="Disordered" evidence="1">
    <location>
        <begin position="727"/>
        <end position="760"/>
    </location>
</feature>
<dbReference type="EMBL" id="CAEFZW010000005">
    <property type="protein sequence ID" value="CAB4255040.1"/>
    <property type="molecule type" value="Genomic_DNA"/>
</dbReference>
<organism evidence="2 3">
    <name type="scientific">Maudiozyma barnettii</name>
    <dbReference type="NCBI Taxonomy" id="61262"/>
    <lineage>
        <taxon>Eukaryota</taxon>
        <taxon>Fungi</taxon>
        <taxon>Dikarya</taxon>
        <taxon>Ascomycota</taxon>
        <taxon>Saccharomycotina</taxon>
        <taxon>Saccharomycetes</taxon>
        <taxon>Saccharomycetales</taxon>
        <taxon>Saccharomycetaceae</taxon>
        <taxon>Maudiozyma</taxon>
    </lineage>
</organism>
<keyword evidence="3" id="KW-1185">Reference proteome</keyword>
<proteinExistence type="predicted"/>
<feature type="region of interest" description="Disordered" evidence="1">
    <location>
        <begin position="88"/>
        <end position="115"/>
    </location>
</feature>
<gene>
    <name evidence="2" type="ORF">KABA2_05S06996</name>
</gene>
<feature type="compositionally biased region" description="Polar residues" evidence="1">
    <location>
        <begin position="516"/>
        <end position="530"/>
    </location>
</feature>
<comment type="caution">
    <text evidence="2">The sequence shown here is derived from an EMBL/GenBank/DDBJ whole genome shotgun (WGS) entry which is preliminary data.</text>
</comment>
<dbReference type="AlphaFoldDB" id="A0A8H2VGK1"/>
<feature type="compositionally biased region" description="Basic and acidic residues" evidence="1">
    <location>
        <begin position="406"/>
        <end position="420"/>
    </location>
</feature>
<dbReference type="Proteomes" id="UP000644660">
    <property type="component" value="Unassembled WGS sequence"/>
</dbReference>
<feature type="compositionally biased region" description="Low complexity" evidence="1">
    <location>
        <begin position="58"/>
        <end position="74"/>
    </location>
</feature>
<protein>
    <submittedName>
        <fullName evidence="2">Uncharacterized protein</fullName>
    </submittedName>
</protein>
<accession>A0A8H2VGK1</accession>
<feature type="compositionally biased region" description="Basic and acidic residues" evidence="1">
    <location>
        <begin position="531"/>
        <end position="545"/>
    </location>
</feature>